<dbReference type="RefSeq" id="WP_070123186.1">
    <property type="nucleotide sequence ID" value="NZ_MDHN01000002.1"/>
</dbReference>
<dbReference type="Proteomes" id="UP000175691">
    <property type="component" value="Unassembled WGS sequence"/>
</dbReference>
<evidence type="ECO:0000313" key="3">
    <source>
        <dbReference type="Proteomes" id="UP000175691"/>
    </source>
</evidence>
<keyword evidence="3" id="KW-1185">Reference proteome</keyword>
<evidence type="ECO:0000313" key="2">
    <source>
        <dbReference type="EMBL" id="OFC72716.1"/>
    </source>
</evidence>
<dbReference type="GO" id="GO:0047632">
    <property type="term" value="F:agmatine deiminase activity"/>
    <property type="evidence" value="ECO:0007669"/>
    <property type="project" value="TreeGrafter"/>
</dbReference>
<dbReference type="AlphaFoldDB" id="A0A1E7ZGV8"/>
<dbReference type="InterPro" id="IPR007466">
    <property type="entry name" value="Peptidyl-Arg-deiminase_porph"/>
</dbReference>
<dbReference type="GO" id="GO:0009446">
    <property type="term" value="P:putrescine biosynthetic process"/>
    <property type="evidence" value="ECO:0007669"/>
    <property type="project" value="InterPro"/>
</dbReference>
<gene>
    <name evidence="2" type="ORF">BFC18_01540</name>
</gene>
<dbReference type="OrthoDB" id="9808013at2"/>
<accession>A0A1E7ZGV8</accession>
<sequence>MKSTSPLIPEWEAVDAVILAWPHDKTDWAPWLEETRETYLTVIEQINAASAGVILLCRADDVADVQARLAADARVLIIPAEYNDTWARDYAFLTRKVSENEEMKGQPVEFQFNGWGQKFNATSDNQVNQRYLARLCQLPLLTSKIVAEGGALEIDAQGRLMSTAQCLLNPKRNGDITLADYDAEFTRMLDCSSFTVFHQGHLEGDDTDGHVDTLVRFTPDHGLVIQAADNRPDDTHFEGLKALCEECTAAFPDHQQYCLPLPEMFNDDNERLPASYANFLICNNAVLLPVYGQPEDDAAIAVAEAAFPRHNVVPVNCATLVRQFGSLHCISMQVPTNTLTPSVLAQLKQGVTVYD</sequence>
<dbReference type="PANTHER" id="PTHR31377">
    <property type="entry name" value="AGMATINE DEIMINASE-RELATED"/>
    <property type="match status" value="1"/>
</dbReference>
<dbReference type="Gene3D" id="3.75.10.10">
    <property type="entry name" value="L-arginine/glycine Amidinotransferase, Chain A"/>
    <property type="match status" value="1"/>
</dbReference>
<comment type="caution">
    <text evidence="2">The sequence shown here is derived from an EMBL/GenBank/DDBJ whole genome shotgun (WGS) entry which is preliminary data.</text>
</comment>
<dbReference type="PANTHER" id="PTHR31377:SF0">
    <property type="entry name" value="AGMATINE DEIMINASE-RELATED"/>
    <property type="match status" value="1"/>
</dbReference>
<evidence type="ECO:0000256" key="1">
    <source>
        <dbReference type="ARBA" id="ARBA00022801"/>
    </source>
</evidence>
<protein>
    <submittedName>
        <fullName evidence="2">Peptidyl-arginine deiminase</fullName>
    </submittedName>
</protein>
<organism evidence="2 3">
    <name type="scientific">Alteromonas confluentis</name>
    <dbReference type="NCBI Taxonomy" id="1656094"/>
    <lineage>
        <taxon>Bacteria</taxon>
        <taxon>Pseudomonadati</taxon>
        <taxon>Pseudomonadota</taxon>
        <taxon>Gammaproteobacteria</taxon>
        <taxon>Alteromonadales</taxon>
        <taxon>Alteromonadaceae</taxon>
        <taxon>Alteromonas/Salinimonas group</taxon>
        <taxon>Alteromonas</taxon>
    </lineage>
</organism>
<keyword evidence="1" id="KW-0378">Hydrolase</keyword>
<dbReference type="SUPFAM" id="SSF55909">
    <property type="entry name" value="Pentein"/>
    <property type="match status" value="1"/>
</dbReference>
<dbReference type="GO" id="GO:0004668">
    <property type="term" value="F:protein-arginine deiminase activity"/>
    <property type="evidence" value="ECO:0007669"/>
    <property type="project" value="InterPro"/>
</dbReference>
<name>A0A1E7ZGV8_9ALTE</name>
<proteinExistence type="predicted"/>
<dbReference type="Pfam" id="PF04371">
    <property type="entry name" value="PAD_porph"/>
    <property type="match status" value="1"/>
</dbReference>
<reference evidence="2 3" key="1">
    <citation type="submission" date="2016-08" db="EMBL/GenBank/DDBJ databases">
        <authorList>
            <person name="Seilhamer J.J."/>
        </authorList>
    </citation>
    <scope>NUCLEOTIDE SEQUENCE [LARGE SCALE GENOMIC DNA]</scope>
    <source>
        <strain evidence="2 3">KCTC 42603</strain>
    </source>
</reference>
<dbReference type="STRING" id="1656094.BFC18_01540"/>
<dbReference type="EMBL" id="MDHN01000002">
    <property type="protein sequence ID" value="OFC72716.1"/>
    <property type="molecule type" value="Genomic_DNA"/>
</dbReference>